<evidence type="ECO:0000313" key="9">
    <source>
        <dbReference type="Proteomes" id="UP001595816"/>
    </source>
</evidence>
<dbReference type="InterPro" id="IPR016032">
    <property type="entry name" value="Sig_transdc_resp-reg_C-effctor"/>
</dbReference>
<dbReference type="SMART" id="SM00862">
    <property type="entry name" value="Trans_reg_C"/>
    <property type="match status" value="1"/>
</dbReference>
<dbReference type="PROSITE" id="PS50005">
    <property type="entry name" value="TPR"/>
    <property type="match status" value="1"/>
</dbReference>
<dbReference type="PROSITE" id="PS51755">
    <property type="entry name" value="OMPR_PHOB"/>
    <property type="match status" value="1"/>
</dbReference>
<dbReference type="Pfam" id="PF03704">
    <property type="entry name" value="BTAD"/>
    <property type="match status" value="1"/>
</dbReference>
<dbReference type="SUPFAM" id="SSF48452">
    <property type="entry name" value="TPR-like"/>
    <property type="match status" value="3"/>
</dbReference>
<dbReference type="SMART" id="SM01043">
    <property type="entry name" value="BTAD"/>
    <property type="match status" value="1"/>
</dbReference>
<evidence type="ECO:0000256" key="2">
    <source>
        <dbReference type="ARBA" id="ARBA00023015"/>
    </source>
</evidence>
<dbReference type="Pfam" id="PF00486">
    <property type="entry name" value="Trans_reg_C"/>
    <property type="match status" value="1"/>
</dbReference>
<dbReference type="InterPro" id="IPR036388">
    <property type="entry name" value="WH-like_DNA-bd_sf"/>
</dbReference>
<evidence type="ECO:0000259" key="7">
    <source>
        <dbReference type="PROSITE" id="PS51755"/>
    </source>
</evidence>
<dbReference type="InterPro" id="IPR051677">
    <property type="entry name" value="AfsR-DnrI-RedD_regulator"/>
</dbReference>
<evidence type="ECO:0000313" key="8">
    <source>
        <dbReference type="EMBL" id="MFC4130784.1"/>
    </source>
</evidence>
<comment type="caution">
    <text evidence="8">The sequence shown here is derived from an EMBL/GenBank/DDBJ whole genome shotgun (WGS) entry which is preliminary data.</text>
</comment>
<dbReference type="PANTHER" id="PTHR35807:SF1">
    <property type="entry name" value="TRANSCRIPTIONAL REGULATOR REDD"/>
    <property type="match status" value="1"/>
</dbReference>
<evidence type="ECO:0000256" key="6">
    <source>
        <dbReference type="PROSITE-ProRule" id="PRU01091"/>
    </source>
</evidence>
<proteinExistence type="inferred from homology"/>
<dbReference type="Proteomes" id="UP001595816">
    <property type="component" value="Unassembled WGS sequence"/>
</dbReference>
<gene>
    <name evidence="8" type="ORF">ACFOZ4_09235</name>
</gene>
<dbReference type="Gene3D" id="1.25.40.10">
    <property type="entry name" value="Tetratricopeptide repeat domain"/>
    <property type="match status" value="2"/>
</dbReference>
<keyword evidence="4" id="KW-0804">Transcription</keyword>
<dbReference type="InterPro" id="IPR011990">
    <property type="entry name" value="TPR-like_helical_dom_sf"/>
</dbReference>
<organism evidence="8 9">
    <name type="scientific">Hamadaea flava</name>
    <dbReference type="NCBI Taxonomy" id="1742688"/>
    <lineage>
        <taxon>Bacteria</taxon>
        <taxon>Bacillati</taxon>
        <taxon>Actinomycetota</taxon>
        <taxon>Actinomycetes</taxon>
        <taxon>Micromonosporales</taxon>
        <taxon>Micromonosporaceae</taxon>
        <taxon>Hamadaea</taxon>
    </lineage>
</organism>
<dbReference type="InterPro" id="IPR001867">
    <property type="entry name" value="OmpR/PhoB-type_DNA-bd"/>
</dbReference>
<keyword evidence="5" id="KW-0802">TPR repeat</keyword>
<dbReference type="InterPro" id="IPR019734">
    <property type="entry name" value="TPR_rpt"/>
</dbReference>
<dbReference type="InterPro" id="IPR005158">
    <property type="entry name" value="BTAD"/>
</dbReference>
<feature type="DNA-binding region" description="OmpR/PhoB-type" evidence="6">
    <location>
        <begin position="1"/>
        <end position="91"/>
    </location>
</feature>
<evidence type="ECO:0000256" key="4">
    <source>
        <dbReference type="ARBA" id="ARBA00023163"/>
    </source>
</evidence>
<dbReference type="CDD" id="cd15831">
    <property type="entry name" value="BTAD"/>
    <property type="match status" value="1"/>
</dbReference>
<dbReference type="PANTHER" id="PTHR35807">
    <property type="entry name" value="TRANSCRIPTIONAL REGULATOR REDD-RELATED"/>
    <property type="match status" value="1"/>
</dbReference>
<dbReference type="Gene3D" id="1.10.10.10">
    <property type="entry name" value="Winged helix-like DNA-binding domain superfamily/Winged helix DNA-binding domain"/>
    <property type="match status" value="1"/>
</dbReference>
<dbReference type="Pfam" id="PF13424">
    <property type="entry name" value="TPR_12"/>
    <property type="match status" value="1"/>
</dbReference>
<evidence type="ECO:0000256" key="3">
    <source>
        <dbReference type="ARBA" id="ARBA00023125"/>
    </source>
</evidence>
<keyword evidence="9" id="KW-1185">Reference proteome</keyword>
<dbReference type="RefSeq" id="WP_253757222.1">
    <property type="nucleotide sequence ID" value="NZ_JAMZDZ010000001.1"/>
</dbReference>
<name>A0ABV8LLZ8_9ACTN</name>
<sequence length="680" mass="74032">MGLEFRLLGPFEVRDDDRPVPINGVKPRQLLASLLLHPDRPVSVDRLIEVLWPIDPPRSAAANIQTYISGLRTCLGDDHVVRYPPGYAVVIGPADLDVASFLRETDEAIRLRRLGYLADAQRTLESALARWRGSPLADLPPSPLWQVELDQLTERRLAALSELLDLRIRLGDPDRAVAELRGLTAEHPLREGLWALLIRALVAAGRRADALTVYAEVRHTLAEELGVGPGPELQRLHNDLLAADATPIASHPVGQQLPADAAIVLRGLAAFGDATVPAWFAGALLEDGEEQMDRLVSARLAVDAGVDALGQRRYRVPVLVRMLADAQSGDWPQPDEAGLVRVLGGLLSLAEDAGHALPHSPFGPGQSVAPRWKPPMTEVDDPVAWFVTEQDILLTAIEVAGRLNRPDFAWELALATVPWCDLAGHPEVWETGHQTALAICRRLDDQLGVAVTLRGLGQLHLYRDEYAQADAAFGRARLLFAQLGQPAGVAAALSGLGAVHRVRGELDLAVDYYSRALEAFVECAEPSGEAYARGAIGQVWLARGNLDRAQEWLESALNLAEVIGDRHRTAHLRQALGSVARREGREQDARGLLDQALAGFTTIGDIHGEAYALVELGRLEQTPAEAADRLTRALHIYQRLGDRRAEADTAERLGQLHGAAGQRELAAAYLDEARRLRAQL</sequence>
<dbReference type="EMBL" id="JBHSAY010000005">
    <property type="protein sequence ID" value="MFC4130784.1"/>
    <property type="molecule type" value="Genomic_DNA"/>
</dbReference>
<accession>A0ABV8LLZ8</accession>
<dbReference type="SUPFAM" id="SSF46894">
    <property type="entry name" value="C-terminal effector domain of the bipartite response regulators"/>
    <property type="match status" value="1"/>
</dbReference>
<keyword evidence="3 6" id="KW-0238">DNA-binding</keyword>
<evidence type="ECO:0000256" key="1">
    <source>
        <dbReference type="ARBA" id="ARBA00005820"/>
    </source>
</evidence>
<comment type="similarity">
    <text evidence="1">Belongs to the AfsR/DnrI/RedD regulatory family.</text>
</comment>
<feature type="repeat" description="TPR" evidence="5">
    <location>
        <begin position="490"/>
        <end position="523"/>
    </location>
</feature>
<protein>
    <submittedName>
        <fullName evidence="8">BTAD domain-containing putative transcriptional regulator</fullName>
    </submittedName>
</protein>
<dbReference type="SMART" id="SM00028">
    <property type="entry name" value="TPR"/>
    <property type="match status" value="4"/>
</dbReference>
<feature type="domain" description="OmpR/PhoB-type" evidence="7">
    <location>
        <begin position="1"/>
        <end position="91"/>
    </location>
</feature>
<keyword evidence="2" id="KW-0805">Transcription regulation</keyword>
<reference evidence="9" key="1">
    <citation type="journal article" date="2019" name="Int. J. Syst. Evol. Microbiol.">
        <title>The Global Catalogue of Microorganisms (GCM) 10K type strain sequencing project: providing services to taxonomists for standard genome sequencing and annotation.</title>
        <authorList>
            <consortium name="The Broad Institute Genomics Platform"/>
            <consortium name="The Broad Institute Genome Sequencing Center for Infectious Disease"/>
            <person name="Wu L."/>
            <person name="Ma J."/>
        </authorList>
    </citation>
    <scope>NUCLEOTIDE SEQUENCE [LARGE SCALE GENOMIC DNA]</scope>
    <source>
        <strain evidence="9">CGMCC 4.7289</strain>
    </source>
</reference>
<evidence type="ECO:0000256" key="5">
    <source>
        <dbReference type="PROSITE-ProRule" id="PRU00339"/>
    </source>
</evidence>